<dbReference type="GO" id="GO:0003677">
    <property type="term" value="F:DNA binding"/>
    <property type="evidence" value="ECO:0007669"/>
    <property type="project" value="UniProtKB-KW"/>
</dbReference>
<dbReference type="InterPro" id="IPR005143">
    <property type="entry name" value="TF_LuxR_autoind-bd_dom"/>
</dbReference>
<gene>
    <name evidence="5" type="ORF">GFB49_12710</name>
</gene>
<evidence type="ECO:0000259" key="4">
    <source>
        <dbReference type="PROSITE" id="PS50043"/>
    </source>
</evidence>
<dbReference type="EMBL" id="WIBF01000007">
    <property type="protein sequence ID" value="MQQ09321.1"/>
    <property type="molecule type" value="Genomic_DNA"/>
</dbReference>
<evidence type="ECO:0000256" key="3">
    <source>
        <dbReference type="ARBA" id="ARBA00023163"/>
    </source>
</evidence>
<dbReference type="InterPro" id="IPR016032">
    <property type="entry name" value="Sig_transdc_resp-reg_C-effctor"/>
</dbReference>
<dbReference type="InterPro" id="IPR039420">
    <property type="entry name" value="WalR-like"/>
</dbReference>
<dbReference type="SUPFAM" id="SSF75516">
    <property type="entry name" value="Pheromone-binding domain of LuxR-like quorum-sensing transcription factors"/>
    <property type="match status" value="1"/>
</dbReference>
<dbReference type="CDD" id="cd06170">
    <property type="entry name" value="LuxR_C_like"/>
    <property type="match status" value="1"/>
</dbReference>
<sequence length="259" mass="28624">MVVHDETQDTERRVGLKNPLIDALNALLTVPDGSARWSVAQKLADQLGVTSILVGEANVQNSEIFWLSTDMDPNWMEQYLTEGYMDVDPALVQLSQSPGRMVMPSGSLHKDKVQSLREWELNHALRDYGYGLLHCSRFGQAGAVGKFVTLCHDPSETDHVMCDLSRRDVFAALLANTIGPNTLPIPEQYHSPPRYVLTPRQRDVLSLLANGYQTARIAEKLGVTEATVTLHFIAARKALGANTREQALVIALQHGLISL</sequence>
<dbReference type="GO" id="GO:0006355">
    <property type="term" value="P:regulation of DNA-templated transcription"/>
    <property type="evidence" value="ECO:0007669"/>
    <property type="project" value="InterPro"/>
</dbReference>
<dbReference type="Proteomes" id="UP000444174">
    <property type="component" value="Unassembled WGS sequence"/>
</dbReference>
<dbReference type="Gene3D" id="1.10.10.10">
    <property type="entry name" value="Winged helix-like DNA-binding domain superfamily/Winged helix DNA-binding domain"/>
    <property type="match status" value="1"/>
</dbReference>
<protein>
    <recommendedName>
        <fullName evidence="4">HTH luxR-type domain-containing protein</fullName>
    </recommendedName>
</protein>
<evidence type="ECO:0000313" key="5">
    <source>
        <dbReference type="EMBL" id="MQQ09321.1"/>
    </source>
</evidence>
<keyword evidence="1" id="KW-0805">Transcription regulation</keyword>
<dbReference type="Pfam" id="PF00196">
    <property type="entry name" value="GerE"/>
    <property type="match status" value="1"/>
</dbReference>
<accession>A0A843YEJ0</accession>
<dbReference type="SMART" id="SM00421">
    <property type="entry name" value="HTH_LUXR"/>
    <property type="match status" value="1"/>
</dbReference>
<reference evidence="5 6" key="1">
    <citation type="submission" date="2019-10" db="EMBL/GenBank/DDBJ databases">
        <title>Epibacterium sp. nov., isolated from seawater.</title>
        <authorList>
            <person name="Zhang X."/>
            <person name="Li N."/>
        </authorList>
    </citation>
    <scope>NUCLEOTIDE SEQUENCE [LARGE SCALE GENOMIC DNA]</scope>
    <source>
        <strain evidence="5 6">SM1979</strain>
    </source>
</reference>
<evidence type="ECO:0000256" key="1">
    <source>
        <dbReference type="ARBA" id="ARBA00023015"/>
    </source>
</evidence>
<keyword evidence="2" id="KW-0238">DNA-binding</keyword>
<keyword evidence="3" id="KW-0804">Transcription</keyword>
<dbReference type="SUPFAM" id="SSF46894">
    <property type="entry name" value="C-terminal effector domain of the bipartite response regulators"/>
    <property type="match status" value="1"/>
</dbReference>
<keyword evidence="6" id="KW-1185">Reference proteome</keyword>
<evidence type="ECO:0000313" key="6">
    <source>
        <dbReference type="Proteomes" id="UP000444174"/>
    </source>
</evidence>
<dbReference type="Gene3D" id="3.30.450.80">
    <property type="entry name" value="Transcription factor LuxR-like, autoinducer-binding domain"/>
    <property type="match status" value="1"/>
</dbReference>
<organism evidence="5 6">
    <name type="scientific">Tritonibacter litoralis</name>
    <dbReference type="NCBI Taxonomy" id="2662264"/>
    <lineage>
        <taxon>Bacteria</taxon>
        <taxon>Pseudomonadati</taxon>
        <taxon>Pseudomonadota</taxon>
        <taxon>Alphaproteobacteria</taxon>
        <taxon>Rhodobacterales</taxon>
        <taxon>Paracoccaceae</taxon>
        <taxon>Tritonibacter</taxon>
    </lineage>
</organism>
<dbReference type="InterPro" id="IPR000792">
    <property type="entry name" value="Tscrpt_reg_LuxR_C"/>
</dbReference>
<dbReference type="PROSITE" id="PS50043">
    <property type="entry name" value="HTH_LUXR_2"/>
    <property type="match status" value="1"/>
</dbReference>
<comment type="caution">
    <text evidence="5">The sequence shown here is derived from an EMBL/GenBank/DDBJ whole genome shotgun (WGS) entry which is preliminary data.</text>
</comment>
<dbReference type="PRINTS" id="PR00038">
    <property type="entry name" value="HTHLUXR"/>
</dbReference>
<dbReference type="InterPro" id="IPR036693">
    <property type="entry name" value="TF_LuxR_autoind-bd_dom_sf"/>
</dbReference>
<feature type="domain" description="HTH luxR-type" evidence="4">
    <location>
        <begin position="190"/>
        <end position="255"/>
    </location>
</feature>
<evidence type="ECO:0000256" key="2">
    <source>
        <dbReference type="ARBA" id="ARBA00023125"/>
    </source>
</evidence>
<proteinExistence type="predicted"/>
<dbReference type="InterPro" id="IPR036388">
    <property type="entry name" value="WH-like_DNA-bd_sf"/>
</dbReference>
<dbReference type="AlphaFoldDB" id="A0A843YEJ0"/>
<dbReference type="Pfam" id="PF03472">
    <property type="entry name" value="Autoind_bind"/>
    <property type="match status" value="1"/>
</dbReference>
<name>A0A843YEJ0_9RHOB</name>
<dbReference type="PANTHER" id="PTHR43214">
    <property type="entry name" value="TWO-COMPONENT RESPONSE REGULATOR"/>
    <property type="match status" value="1"/>
</dbReference>